<accession>A0ABM6RD10</accession>
<evidence type="ECO:0000313" key="1">
    <source>
        <dbReference type="EMBL" id="AUQ94286.1"/>
    </source>
</evidence>
<dbReference type="Proteomes" id="UP000236536">
    <property type="component" value="Chromosome"/>
</dbReference>
<reference evidence="1 2" key="2">
    <citation type="journal article" date="2017" name="Int. J. Syst. Evol. Microbiol.">
        <title>Adaptation of Surface-Associated Bacteria to the Open Ocean: A Genomically Distinct Subpopulation of Phaeobacter gallaeciensis Colonizes Pacific Mesozooplankton.</title>
        <authorList>
            <person name="Freese H.M."/>
            <person name="Methner A."/>
            <person name="Overmann J."/>
        </authorList>
    </citation>
    <scope>NUCLEOTIDE SEQUENCE [LARGE SCALE GENOMIC DNA]</scope>
    <source>
        <strain evidence="1 2">P66</strain>
    </source>
</reference>
<keyword evidence="2" id="KW-1185">Reference proteome</keyword>
<dbReference type="EMBL" id="CP010705">
    <property type="protein sequence ID" value="AUQ94286.1"/>
    <property type="molecule type" value="Genomic_DNA"/>
</dbReference>
<reference evidence="1 2" key="1">
    <citation type="journal article" date="2017" name="Genome Biol. Evol.">
        <title>Trajectories and Drivers of Genome Evolution in Surface-Associated Marine Phaeobacter.</title>
        <authorList>
            <person name="Freese H.M."/>
            <person name="Sikorski J."/>
            <person name="Bunk B."/>
            <person name="Scheuner C."/>
            <person name="Meier-Kolthoff J.P."/>
            <person name="Sproer C."/>
            <person name="Gram L."/>
            <person name="Overmann J."/>
        </authorList>
    </citation>
    <scope>NUCLEOTIDE SEQUENCE [LARGE SCALE GENOMIC DNA]</scope>
    <source>
        <strain evidence="1 2">P66</strain>
    </source>
</reference>
<organism evidence="1 2">
    <name type="scientific">Phaeobacter inhibens</name>
    <dbReference type="NCBI Taxonomy" id="221822"/>
    <lineage>
        <taxon>Bacteria</taxon>
        <taxon>Pseudomonadati</taxon>
        <taxon>Pseudomonadota</taxon>
        <taxon>Alphaproteobacteria</taxon>
        <taxon>Rhodobacterales</taxon>
        <taxon>Roseobacteraceae</taxon>
        <taxon>Phaeobacter</taxon>
    </lineage>
</organism>
<evidence type="ECO:0008006" key="3">
    <source>
        <dbReference type="Google" id="ProtNLM"/>
    </source>
</evidence>
<proteinExistence type="predicted"/>
<protein>
    <recommendedName>
        <fullName evidence="3">Transposase</fullName>
    </recommendedName>
</protein>
<sequence length="54" mass="6270">MRMPQDLCRIPARLGGDLREISDHFAMGLRMIALSMRVKRCLANRCIWLKPAEK</sequence>
<evidence type="ECO:0000313" key="2">
    <source>
        <dbReference type="Proteomes" id="UP000236536"/>
    </source>
</evidence>
<gene>
    <name evidence="1" type="ORF">PhaeoP66_01500</name>
</gene>
<name>A0ABM6RD10_9RHOB</name>